<dbReference type="EMBL" id="MU001916">
    <property type="protein sequence ID" value="KAF2793747.1"/>
    <property type="molecule type" value="Genomic_DNA"/>
</dbReference>
<evidence type="ECO:0000313" key="2">
    <source>
        <dbReference type="Proteomes" id="UP000799757"/>
    </source>
</evidence>
<evidence type="ECO:0000313" key="1">
    <source>
        <dbReference type="EMBL" id="KAF2793747.1"/>
    </source>
</evidence>
<reference evidence="1" key="1">
    <citation type="journal article" date="2020" name="Stud. Mycol.">
        <title>101 Dothideomycetes genomes: a test case for predicting lifestyles and emergence of pathogens.</title>
        <authorList>
            <person name="Haridas S."/>
            <person name="Albert R."/>
            <person name="Binder M."/>
            <person name="Bloem J."/>
            <person name="Labutti K."/>
            <person name="Salamov A."/>
            <person name="Andreopoulos B."/>
            <person name="Baker S."/>
            <person name="Barry K."/>
            <person name="Bills G."/>
            <person name="Bluhm B."/>
            <person name="Cannon C."/>
            <person name="Castanera R."/>
            <person name="Culley D."/>
            <person name="Daum C."/>
            <person name="Ezra D."/>
            <person name="Gonzalez J."/>
            <person name="Henrissat B."/>
            <person name="Kuo A."/>
            <person name="Liang C."/>
            <person name="Lipzen A."/>
            <person name="Lutzoni F."/>
            <person name="Magnuson J."/>
            <person name="Mondo S."/>
            <person name="Nolan M."/>
            <person name="Ohm R."/>
            <person name="Pangilinan J."/>
            <person name="Park H.-J."/>
            <person name="Ramirez L."/>
            <person name="Alfaro M."/>
            <person name="Sun H."/>
            <person name="Tritt A."/>
            <person name="Yoshinaga Y."/>
            <person name="Zwiers L.-H."/>
            <person name="Turgeon B."/>
            <person name="Goodwin S."/>
            <person name="Spatafora J."/>
            <person name="Crous P."/>
            <person name="Grigoriev I."/>
        </authorList>
    </citation>
    <scope>NUCLEOTIDE SEQUENCE</scope>
    <source>
        <strain evidence="1">CBS 109.77</strain>
    </source>
</reference>
<dbReference type="OrthoDB" id="5420711at2759"/>
<proteinExistence type="predicted"/>
<gene>
    <name evidence="1" type="ORF">K505DRAFT_375142</name>
</gene>
<dbReference type="AlphaFoldDB" id="A0A6A6XDG7"/>
<organism evidence="1 2">
    <name type="scientific">Melanomma pulvis-pyrius CBS 109.77</name>
    <dbReference type="NCBI Taxonomy" id="1314802"/>
    <lineage>
        <taxon>Eukaryota</taxon>
        <taxon>Fungi</taxon>
        <taxon>Dikarya</taxon>
        <taxon>Ascomycota</taxon>
        <taxon>Pezizomycotina</taxon>
        <taxon>Dothideomycetes</taxon>
        <taxon>Pleosporomycetidae</taxon>
        <taxon>Pleosporales</taxon>
        <taxon>Melanommataceae</taxon>
        <taxon>Melanomma</taxon>
    </lineage>
</organism>
<dbReference type="PANTHER" id="PTHR38790:SF9">
    <property type="entry name" value="F-BOX DOMAIN-CONTAINING PROTEIN"/>
    <property type="match status" value="1"/>
</dbReference>
<protein>
    <submittedName>
        <fullName evidence="1">Uncharacterized protein</fullName>
    </submittedName>
</protein>
<name>A0A6A6XDG7_9PLEO</name>
<dbReference type="Proteomes" id="UP000799757">
    <property type="component" value="Unassembled WGS sequence"/>
</dbReference>
<dbReference type="PANTHER" id="PTHR38790">
    <property type="entry name" value="2EXR DOMAIN-CONTAINING PROTEIN-RELATED"/>
    <property type="match status" value="1"/>
</dbReference>
<keyword evidence="2" id="KW-1185">Reference proteome</keyword>
<sequence length="405" mass="46912">MDTYNQNICAPASLPPFLALPREVRDLIYDYLLVHDKVSVKNVVIDPPPWVPEKLLHVFQTGLKQPVVRRQTWRLPADHVLDPTYVEEGELFESVEPGKELQMSFKIAPIRDKSSGIEIEPCLNIHLMLVCRQLYSEAREVFYSKNTFQFTGDFRIPTALAFLLDRTLESLSYIRSLELALTETCWSHPDQFDQYTSPGSSPQPGLVLRYAYDYFRQLCSLIASSSMSLQSLRLNIDTFDGNFYRGGVDSITVNGLLLHEEQNPGNFPLWLDPLLSIRDLDNITLWWDSTTPMMRRIANVASLMQERMLKPDIISYKKKPHIIDFKLCIGFNTLSSPPPPDGTDFLLHYNIDRRDMEWERCNLRIVDLNMIEAERESCDKTTDEREFVLQERGSVFMYFSEMKCT</sequence>
<accession>A0A6A6XDG7</accession>